<dbReference type="Proteomes" id="UP000271678">
    <property type="component" value="Unassembled WGS sequence"/>
</dbReference>
<keyword evidence="1 4" id="KW-0808">Transferase</keyword>
<organism evidence="4 5">
    <name type="scientific">Flexivirga caeni</name>
    <dbReference type="NCBI Taxonomy" id="2294115"/>
    <lineage>
        <taxon>Bacteria</taxon>
        <taxon>Bacillati</taxon>
        <taxon>Actinomycetota</taxon>
        <taxon>Actinomycetes</taxon>
        <taxon>Micrococcales</taxon>
        <taxon>Dermacoccaceae</taxon>
        <taxon>Flexivirga</taxon>
    </lineage>
</organism>
<gene>
    <name evidence="4" type="ORF">EFY87_11350</name>
</gene>
<evidence type="ECO:0000313" key="5">
    <source>
        <dbReference type="Proteomes" id="UP000271678"/>
    </source>
</evidence>
<keyword evidence="2" id="KW-0012">Acyltransferase</keyword>
<keyword evidence="5" id="KW-1185">Reference proteome</keyword>
<feature type="domain" description="N-acetyltransferase" evidence="3">
    <location>
        <begin position="1"/>
        <end position="153"/>
    </location>
</feature>
<dbReference type="GO" id="GO:0016747">
    <property type="term" value="F:acyltransferase activity, transferring groups other than amino-acyl groups"/>
    <property type="evidence" value="ECO:0007669"/>
    <property type="project" value="InterPro"/>
</dbReference>
<name>A0A3M9M6T1_9MICO</name>
<dbReference type="Pfam" id="PF00583">
    <property type="entry name" value="Acetyltransf_1"/>
    <property type="match status" value="1"/>
</dbReference>
<dbReference type="EMBL" id="RJJQ01000011">
    <property type="protein sequence ID" value="RNI21284.1"/>
    <property type="molecule type" value="Genomic_DNA"/>
</dbReference>
<sequence length="153" mass="17144">MNIRPITDDELPAYIDTTRREYAEDKHRNGGIPLDEALRQSERETAQLFPDDRLCPGHEIFIGEDDAGARVGRLWMAPRGGAPDTAFIYDIQVEPAARGKGYGRAIMQAAAQWARDNGYRALSLHVFGGNDIAINLYESLGFTTTDRFMQLEL</sequence>
<dbReference type="PANTHER" id="PTHR43072:SF23">
    <property type="entry name" value="UPF0039 PROTEIN C11D3.02C"/>
    <property type="match status" value="1"/>
</dbReference>
<proteinExistence type="predicted"/>
<dbReference type="OrthoDB" id="3381976at2"/>
<dbReference type="Gene3D" id="3.40.630.30">
    <property type="match status" value="1"/>
</dbReference>
<dbReference type="InterPro" id="IPR000182">
    <property type="entry name" value="GNAT_dom"/>
</dbReference>
<dbReference type="CDD" id="cd04301">
    <property type="entry name" value="NAT_SF"/>
    <property type="match status" value="1"/>
</dbReference>
<evidence type="ECO:0000256" key="2">
    <source>
        <dbReference type="ARBA" id="ARBA00023315"/>
    </source>
</evidence>
<protein>
    <submittedName>
        <fullName evidence="4">GNAT family N-acetyltransferase</fullName>
    </submittedName>
</protein>
<evidence type="ECO:0000256" key="1">
    <source>
        <dbReference type="ARBA" id="ARBA00022679"/>
    </source>
</evidence>
<dbReference type="SUPFAM" id="SSF55729">
    <property type="entry name" value="Acyl-CoA N-acyltransferases (Nat)"/>
    <property type="match status" value="1"/>
</dbReference>
<reference evidence="4 5" key="1">
    <citation type="submission" date="2018-11" db="EMBL/GenBank/DDBJ databases">
        <title>Draft genome of Simplicispira Flexivirga sp. BO-16.</title>
        <authorList>
            <person name="Im W.T."/>
        </authorList>
    </citation>
    <scope>NUCLEOTIDE SEQUENCE [LARGE SCALE GENOMIC DNA]</scope>
    <source>
        <strain evidence="4 5">BO-16</strain>
    </source>
</reference>
<dbReference type="AlphaFoldDB" id="A0A3M9M6T1"/>
<dbReference type="PANTHER" id="PTHR43072">
    <property type="entry name" value="N-ACETYLTRANSFERASE"/>
    <property type="match status" value="1"/>
</dbReference>
<evidence type="ECO:0000259" key="3">
    <source>
        <dbReference type="PROSITE" id="PS51186"/>
    </source>
</evidence>
<dbReference type="RefSeq" id="WP_123271600.1">
    <property type="nucleotide sequence ID" value="NZ_RJJQ01000011.1"/>
</dbReference>
<dbReference type="PROSITE" id="PS51186">
    <property type="entry name" value="GNAT"/>
    <property type="match status" value="1"/>
</dbReference>
<dbReference type="InterPro" id="IPR016181">
    <property type="entry name" value="Acyl_CoA_acyltransferase"/>
</dbReference>
<comment type="caution">
    <text evidence="4">The sequence shown here is derived from an EMBL/GenBank/DDBJ whole genome shotgun (WGS) entry which is preliminary data.</text>
</comment>
<accession>A0A3M9M6T1</accession>
<evidence type="ECO:0000313" key="4">
    <source>
        <dbReference type="EMBL" id="RNI21284.1"/>
    </source>
</evidence>